<evidence type="ECO:0000256" key="9">
    <source>
        <dbReference type="ARBA" id="ARBA00023180"/>
    </source>
</evidence>
<dbReference type="Gene3D" id="3.30.200.20">
    <property type="entry name" value="Phosphorylase Kinase, domain 1"/>
    <property type="match status" value="1"/>
</dbReference>
<feature type="binding site" evidence="10">
    <location>
        <position position="206"/>
    </location>
    <ligand>
        <name>ATP</name>
        <dbReference type="ChEBI" id="CHEBI:30616"/>
    </ligand>
</feature>
<dbReference type="SUPFAM" id="SSF56112">
    <property type="entry name" value="Protein kinase-like (PK-like)"/>
    <property type="match status" value="1"/>
</dbReference>
<feature type="transmembrane region" description="Helical" evidence="12">
    <location>
        <begin position="116"/>
        <end position="137"/>
    </location>
</feature>
<dbReference type="GO" id="GO:0005524">
    <property type="term" value="F:ATP binding"/>
    <property type="evidence" value="ECO:0007669"/>
    <property type="project" value="UniProtKB-UniRule"/>
</dbReference>
<evidence type="ECO:0000256" key="2">
    <source>
        <dbReference type="ARBA" id="ARBA00022614"/>
    </source>
</evidence>
<proteinExistence type="predicted"/>
<dbReference type="AlphaFoldDB" id="A0A8J5KPC2"/>
<name>A0A8J5KPC2_ZINOF</name>
<feature type="compositionally biased region" description="Low complexity" evidence="11">
    <location>
        <begin position="96"/>
        <end position="109"/>
    </location>
</feature>
<organism evidence="13 14">
    <name type="scientific">Zingiber officinale</name>
    <name type="common">Ginger</name>
    <name type="synonym">Amomum zingiber</name>
    <dbReference type="NCBI Taxonomy" id="94328"/>
    <lineage>
        <taxon>Eukaryota</taxon>
        <taxon>Viridiplantae</taxon>
        <taxon>Streptophyta</taxon>
        <taxon>Embryophyta</taxon>
        <taxon>Tracheophyta</taxon>
        <taxon>Spermatophyta</taxon>
        <taxon>Magnoliopsida</taxon>
        <taxon>Liliopsida</taxon>
        <taxon>Zingiberales</taxon>
        <taxon>Zingiberaceae</taxon>
        <taxon>Zingiber</taxon>
    </lineage>
</organism>
<evidence type="ECO:0000256" key="5">
    <source>
        <dbReference type="ARBA" id="ARBA00022737"/>
    </source>
</evidence>
<keyword evidence="4" id="KW-0732">Signal</keyword>
<evidence type="ECO:0000256" key="10">
    <source>
        <dbReference type="PROSITE-ProRule" id="PRU10141"/>
    </source>
</evidence>
<dbReference type="InterPro" id="IPR032675">
    <property type="entry name" value="LRR_dom_sf"/>
</dbReference>
<accession>A0A8J5KPC2</accession>
<evidence type="ECO:0000256" key="6">
    <source>
        <dbReference type="ARBA" id="ARBA00022989"/>
    </source>
</evidence>
<evidence type="ECO:0008006" key="15">
    <source>
        <dbReference type="Google" id="ProtNLM"/>
    </source>
</evidence>
<keyword evidence="7 12" id="KW-0472">Membrane</keyword>
<keyword evidence="5" id="KW-0677">Repeat</keyword>
<dbReference type="SUPFAM" id="SSF52058">
    <property type="entry name" value="L domain-like"/>
    <property type="match status" value="1"/>
</dbReference>
<dbReference type="EMBL" id="JACMSC010000013">
    <property type="protein sequence ID" value="KAG6491942.1"/>
    <property type="molecule type" value="Genomic_DNA"/>
</dbReference>
<evidence type="ECO:0000256" key="8">
    <source>
        <dbReference type="ARBA" id="ARBA00023170"/>
    </source>
</evidence>
<evidence type="ECO:0000313" key="14">
    <source>
        <dbReference type="Proteomes" id="UP000734854"/>
    </source>
</evidence>
<protein>
    <recommendedName>
        <fullName evidence="15">Protein kinase domain-containing protein</fullName>
    </recommendedName>
</protein>
<keyword evidence="10" id="KW-0067">ATP-binding</keyword>
<gene>
    <name evidence="13" type="ORF">ZIOFF_046883</name>
</gene>
<keyword evidence="14" id="KW-1185">Reference proteome</keyword>
<keyword evidence="10" id="KW-0547">Nucleotide-binding</keyword>
<evidence type="ECO:0000256" key="4">
    <source>
        <dbReference type="ARBA" id="ARBA00022729"/>
    </source>
</evidence>
<dbReference type="InterPro" id="IPR011009">
    <property type="entry name" value="Kinase-like_dom_sf"/>
</dbReference>
<dbReference type="PANTHER" id="PTHR47986:SF34">
    <property type="entry name" value="RECEPTOR-LIKE KINASE TMK2"/>
    <property type="match status" value="1"/>
</dbReference>
<evidence type="ECO:0000256" key="3">
    <source>
        <dbReference type="ARBA" id="ARBA00022692"/>
    </source>
</evidence>
<evidence type="ECO:0000256" key="1">
    <source>
        <dbReference type="ARBA" id="ARBA00004162"/>
    </source>
</evidence>
<keyword evidence="6 12" id="KW-1133">Transmembrane helix</keyword>
<dbReference type="PANTHER" id="PTHR47986">
    <property type="entry name" value="OSJNBA0070M12.3 PROTEIN"/>
    <property type="match status" value="1"/>
</dbReference>
<dbReference type="Proteomes" id="UP000734854">
    <property type="component" value="Unassembled WGS sequence"/>
</dbReference>
<evidence type="ECO:0000313" key="13">
    <source>
        <dbReference type="EMBL" id="KAG6491942.1"/>
    </source>
</evidence>
<dbReference type="GO" id="GO:0005886">
    <property type="term" value="C:plasma membrane"/>
    <property type="evidence" value="ECO:0007669"/>
    <property type="project" value="UniProtKB-SubCell"/>
</dbReference>
<keyword evidence="2" id="KW-0433">Leucine-rich repeat</keyword>
<comment type="subcellular location">
    <subcellularLocation>
        <location evidence="1">Cell membrane</location>
        <topology evidence="1">Single-pass membrane protein</topology>
    </subcellularLocation>
</comment>
<dbReference type="PROSITE" id="PS00107">
    <property type="entry name" value="PROTEIN_KINASE_ATP"/>
    <property type="match status" value="1"/>
</dbReference>
<keyword evidence="8" id="KW-0675">Receptor</keyword>
<dbReference type="Gene3D" id="3.80.10.10">
    <property type="entry name" value="Ribonuclease Inhibitor"/>
    <property type="match status" value="1"/>
</dbReference>
<keyword evidence="9" id="KW-0325">Glycoprotein</keyword>
<evidence type="ECO:0000256" key="12">
    <source>
        <dbReference type="SAM" id="Phobius"/>
    </source>
</evidence>
<reference evidence="13 14" key="1">
    <citation type="submission" date="2020-08" db="EMBL/GenBank/DDBJ databases">
        <title>Plant Genome Project.</title>
        <authorList>
            <person name="Zhang R.-G."/>
        </authorList>
    </citation>
    <scope>NUCLEOTIDE SEQUENCE [LARGE SCALE GENOMIC DNA]</scope>
    <source>
        <tissue evidence="13">Rhizome</tissue>
    </source>
</reference>
<evidence type="ECO:0000256" key="7">
    <source>
        <dbReference type="ARBA" id="ARBA00023136"/>
    </source>
</evidence>
<dbReference type="InterPro" id="IPR052422">
    <property type="entry name" value="Auxin_Ser/Thr_Kinase"/>
</dbReference>
<comment type="caution">
    <text evidence="13">The sequence shown here is derived from an EMBL/GenBank/DDBJ whole genome shotgun (WGS) entry which is preliminary data.</text>
</comment>
<keyword evidence="3 12" id="KW-0812">Transmembrane</keyword>
<feature type="region of interest" description="Disordered" evidence="11">
    <location>
        <begin position="89"/>
        <end position="111"/>
    </location>
</feature>
<evidence type="ECO:0000256" key="11">
    <source>
        <dbReference type="SAM" id="MobiDB-lite"/>
    </source>
</evidence>
<sequence>MVWLQSNSLTGPIPDLFNLKVLESFEGPLPSFASKSLIQLLLSNNNLIGTIPDSLAQIHILKIYDVTNNILSGNMPKFHSSIKIETDGNPNLCKNSDSGGESSSPTSGAPSPPDKLSIVGIIIAMVVLVACPVGLLLHHPKKNLKKFELSIESVNPYRDEPQSLHMSIQALKTTTNNFSEDFILGKGYFGIIYKGNLSGTLIVVKKSISDLMGQNDQQELKIEIDVLRKMTEDDLYASNNIHQKRRQGCPDRSGTALNSRSSVFSWNIDDPLGHRLAKVAWSDGRNCNVRQSSDSRAEKKEMCSI</sequence>
<dbReference type="InterPro" id="IPR017441">
    <property type="entry name" value="Protein_kinase_ATP_BS"/>
</dbReference>